<dbReference type="InterPro" id="IPR050864">
    <property type="entry name" value="Bacterial_PTS_Sugar_Transport"/>
</dbReference>
<feature type="transmembrane region" description="Helical" evidence="12">
    <location>
        <begin position="301"/>
        <end position="323"/>
    </location>
</feature>
<organism evidence="15 16">
    <name type="scientific">[Clostridium] asparagiforme DSM 15981</name>
    <dbReference type="NCBI Taxonomy" id="518636"/>
    <lineage>
        <taxon>Bacteria</taxon>
        <taxon>Bacillati</taxon>
        <taxon>Bacillota</taxon>
        <taxon>Clostridia</taxon>
        <taxon>Lachnospirales</taxon>
        <taxon>Lachnospiraceae</taxon>
        <taxon>Enterocloster</taxon>
    </lineage>
</organism>
<keyword evidence="10 12" id="KW-1133">Transmembrane helix</keyword>
<dbReference type="Pfam" id="PF02302">
    <property type="entry name" value="PTS_IIB"/>
    <property type="match status" value="1"/>
</dbReference>
<evidence type="ECO:0000313" key="16">
    <source>
        <dbReference type="Proteomes" id="UP000004756"/>
    </source>
</evidence>
<dbReference type="PROSITE" id="PS51099">
    <property type="entry name" value="PTS_EIIB_TYPE_2"/>
    <property type="match status" value="1"/>
</dbReference>
<dbReference type="Proteomes" id="UP000004756">
    <property type="component" value="Unassembled WGS sequence"/>
</dbReference>
<dbReference type="InterPro" id="IPR036095">
    <property type="entry name" value="PTS_EIIB-like_sf"/>
</dbReference>
<feature type="transmembrane region" description="Helical" evidence="12">
    <location>
        <begin position="222"/>
        <end position="249"/>
    </location>
</feature>
<accession>C0D3D4</accession>
<comment type="caution">
    <text evidence="15">The sequence shown here is derived from an EMBL/GenBank/DDBJ whole genome shotgun (WGS) entry which is preliminary data.</text>
</comment>
<feature type="domain" description="PTS EIIB type-2" evidence="13">
    <location>
        <begin position="18"/>
        <end position="115"/>
    </location>
</feature>
<evidence type="ECO:0000256" key="5">
    <source>
        <dbReference type="ARBA" id="ARBA00022597"/>
    </source>
</evidence>
<evidence type="ECO:0000256" key="3">
    <source>
        <dbReference type="ARBA" id="ARBA00022475"/>
    </source>
</evidence>
<feature type="transmembrane region" description="Helical" evidence="12">
    <location>
        <begin position="407"/>
        <end position="426"/>
    </location>
</feature>
<dbReference type="Pfam" id="PF02378">
    <property type="entry name" value="PTS_EIIC"/>
    <property type="match status" value="1"/>
</dbReference>
<dbReference type="GO" id="GO:0016301">
    <property type="term" value="F:kinase activity"/>
    <property type="evidence" value="ECO:0007669"/>
    <property type="project" value="UniProtKB-KW"/>
</dbReference>
<dbReference type="NCBIfam" id="TIGR00829">
    <property type="entry name" value="FRU"/>
    <property type="match status" value="1"/>
</dbReference>
<evidence type="ECO:0000256" key="1">
    <source>
        <dbReference type="ARBA" id="ARBA00004429"/>
    </source>
</evidence>
<dbReference type="EMBL" id="ACCJ01000297">
    <property type="protein sequence ID" value="EEG54149.1"/>
    <property type="molecule type" value="Genomic_DNA"/>
</dbReference>
<keyword evidence="4" id="KW-0597">Phosphoprotein</keyword>
<keyword evidence="2" id="KW-0813">Transport</keyword>
<dbReference type="PANTHER" id="PTHR30505">
    <property type="entry name" value="FRUCTOSE-LIKE PERMEASE"/>
    <property type="match status" value="1"/>
</dbReference>
<evidence type="ECO:0000256" key="12">
    <source>
        <dbReference type="SAM" id="Phobius"/>
    </source>
</evidence>
<dbReference type="CDD" id="cd05569">
    <property type="entry name" value="PTS_IIB_fructose"/>
    <property type="match status" value="1"/>
</dbReference>
<dbReference type="Gene3D" id="3.40.50.2300">
    <property type="match status" value="1"/>
</dbReference>
<dbReference type="PANTHER" id="PTHR30505:SF0">
    <property type="entry name" value="FRUCTOSE-LIKE PTS SYSTEM EIIBC COMPONENT-RELATED"/>
    <property type="match status" value="1"/>
</dbReference>
<feature type="transmembrane region" description="Helical" evidence="12">
    <location>
        <begin position="269"/>
        <end position="289"/>
    </location>
</feature>
<reference evidence="15 16" key="2">
    <citation type="submission" date="2009-02" db="EMBL/GenBank/DDBJ databases">
        <title>Draft genome sequence of Clostridium asparagiforme (DSM 15981).</title>
        <authorList>
            <person name="Sudarsanam P."/>
            <person name="Ley R."/>
            <person name="Guruge J."/>
            <person name="Turnbaugh P.J."/>
            <person name="Mahowald M."/>
            <person name="Liep D."/>
            <person name="Gordon J."/>
        </authorList>
    </citation>
    <scope>NUCLEOTIDE SEQUENCE [LARGE SCALE GENOMIC DNA]</scope>
    <source>
        <strain evidence="15 16">DSM 15981</strain>
    </source>
</reference>
<dbReference type="SUPFAM" id="SSF52794">
    <property type="entry name" value="PTS system IIB component-like"/>
    <property type="match status" value="1"/>
</dbReference>
<keyword evidence="3" id="KW-1003">Cell membrane</keyword>
<dbReference type="GO" id="GO:0005351">
    <property type="term" value="F:carbohydrate:proton symporter activity"/>
    <property type="evidence" value="ECO:0007669"/>
    <property type="project" value="InterPro"/>
</dbReference>
<evidence type="ECO:0000256" key="6">
    <source>
        <dbReference type="ARBA" id="ARBA00022679"/>
    </source>
</evidence>
<protein>
    <submittedName>
        <fullName evidence="15">Phosphotransferase system, EIIC</fullName>
    </submittedName>
</protein>
<name>C0D3D4_9FIRM</name>
<comment type="subcellular location">
    <subcellularLocation>
        <location evidence="1">Cell inner membrane</location>
        <topology evidence="1">Multi-pass membrane protein</topology>
    </subcellularLocation>
</comment>
<dbReference type="InterPro" id="IPR003352">
    <property type="entry name" value="PTS_EIIC"/>
</dbReference>
<feature type="domain" description="PTS EIIC type-2" evidence="14">
    <location>
        <begin position="146"/>
        <end position="479"/>
    </location>
</feature>
<dbReference type="InterPro" id="IPR003353">
    <property type="entry name" value="PTS_IIB_fruc"/>
</dbReference>
<dbReference type="HOGENOM" id="CLU_013155_0_0_9"/>
<dbReference type="GO" id="GO:0090563">
    <property type="term" value="F:protein-phosphocysteine-sugar phosphotransferase activity"/>
    <property type="evidence" value="ECO:0007669"/>
    <property type="project" value="TreeGrafter"/>
</dbReference>
<evidence type="ECO:0000256" key="10">
    <source>
        <dbReference type="ARBA" id="ARBA00022989"/>
    </source>
</evidence>
<dbReference type="GO" id="GO:0009401">
    <property type="term" value="P:phosphoenolpyruvate-dependent sugar phosphotransferase system"/>
    <property type="evidence" value="ECO:0007669"/>
    <property type="project" value="UniProtKB-KW"/>
</dbReference>
<dbReference type="InterPro" id="IPR006327">
    <property type="entry name" value="PTS_IIC_fruc"/>
</dbReference>
<feature type="transmembrane region" description="Helical" evidence="12">
    <location>
        <begin position="438"/>
        <end position="469"/>
    </location>
</feature>
<dbReference type="NCBIfam" id="TIGR01427">
    <property type="entry name" value="PTS_IIC_fructo"/>
    <property type="match status" value="1"/>
</dbReference>
<keyword evidence="11 12" id="KW-0472">Membrane</keyword>
<keyword evidence="6 15" id="KW-0808">Transferase</keyword>
<dbReference type="GO" id="GO:0022877">
    <property type="term" value="F:protein-N(PI)-phosphohistidine-fructose phosphotransferase system transporter activity"/>
    <property type="evidence" value="ECO:0007669"/>
    <property type="project" value="InterPro"/>
</dbReference>
<dbReference type="PROSITE" id="PS51104">
    <property type="entry name" value="PTS_EIIC_TYPE_2"/>
    <property type="match status" value="1"/>
</dbReference>
<evidence type="ECO:0000256" key="7">
    <source>
        <dbReference type="ARBA" id="ARBA00022683"/>
    </source>
</evidence>
<evidence type="ECO:0000313" key="15">
    <source>
        <dbReference type="EMBL" id="EEG54149.1"/>
    </source>
</evidence>
<keyword evidence="5" id="KW-0762">Sugar transport</keyword>
<dbReference type="InterPro" id="IPR003501">
    <property type="entry name" value="PTS_EIIB_2/3"/>
</dbReference>
<feature type="transmembrane region" description="Helical" evidence="12">
    <location>
        <begin position="349"/>
        <end position="369"/>
    </location>
</feature>
<evidence type="ECO:0000256" key="11">
    <source>
        <dbReference type="ARBA" id="ARBA00023136"/>
    </source>
</evidence>
<dbReference type="InterPro" id="IPR013011">
    <property type="entry name" value="PTS_EIIB_2"/>
</dbReference>
<reference evidence="15 16" key="1">
    <citation type="submission" date="2009-01" db="EMBL/GenBank/DDBJ databases">
        <authorList>
            <person name="Fulton L."/>
            <person name="Clifton S."/>
            <person name="Fulton B."/>
            <person name="Xu J."/>
            <person name="Minx P."/>
            <person name="Pepin K.H."/>
            <person name="Johnson M."/>
            <person name="Bhonagiri V."/>
            <person name="Nash W.E."/>
            <person name="Mardis E.R."/>
            <person name="Wilson R.K."/>
        </authorList>
    </citation>
    <scope>NUCLEOTIDE SEQUENCE [LARGE SCALE GENOMIC DNA]</scope>
    <source>
        <strain evidence="15 16">DSM 15981</strain>
    </source>
</reference>
<sequence length="479" mass="49561">MITNEQKQACRRVEVMSKKIVAITACPTGIAHTYMAAEKLRNVGKELGYEVRVETQGTTGAQDALTAREIAGADGIILAVDKEIDESRFAGKAVLKVNVGQAIREPQKIMEDALNGIGTVVVDGESAAVETAGSQGSLANKGFRSIYKHVMAGVSYMLPVVVAGGILTAISFAFGIYAFQEEGSLAWAFYQIGAAGALGLMVPVLSAYIAHSIADKAGFAAGLVGGWLAGQVGAGFIGGILAGFGAGYLTLFLSRKLPFPRTLQGVKDILVIPILSTAVVGLMMIYVIGRPISAMQAGITSFLTSMSGSSIAVLGILFGLLYWDLGGPFSKVLYAFAIGMVAEGVYEPMAAVMVCGMVPPLGIALATFVRPALWNQDQREAGKAALFLGLSYITEGAIPFATENPKVILPACMAGGAVGAMVSMALKAGIMAPHGGIFLLFIPNAITNAVAFLAALAVGSIVTAVLIILMKSVRTGKAG</sequence>
<dbReference type="AlphaFoldDB" id="C0D3D4"/>
<dbReference type="InterPro" id="IPR013014">
    <property type="entry name" value="PTS_EIIC_2"/>
</dbReference>
<evidence type="ECO:0000256" key="2">
    <source>
        <dbReference type="ARBA" id="ARBA00022448"/>
    </source>
</evidence>
<evidence type="ECO:0000256" key="4">
    <source>
        <dbReference type="ARBA" id="ARBA00022553"/>
    </source>
</evidence>
<keyword evidence="9" id="KW-0418">Kinase</keyword>
<keyword evidence="16" id="KW-1185">Reference proteome</keyword>
<dbReference type="FunFam" id="3.40.50.2300:FF:000014">
    <property type="entry name" value="PTS system fructose-like transporter subunit IIB"/>
    <property type="match status" value="1"/>
</dbReference>
<proteinExistence type="predicted"/>
<evidence type="ECO:0000259" key="14">
    <source>
        <dbReference type="PROSITE" id="PS51104"/>
    </source>
</evidence>
<feature type="transmembrane region" description="Helical" evidence="12">
    <location>
        <begin position="154"/>
        <end position="179"/>
    </location>
</feature>
<evidence type="ECO:0000256" key="9">
    <source>
        <dbReference type="ARBA" id="ARBA00022777"/>
    </source>
</evidence>
<evidence type="ECO:0000259" key="13">
    <source>
        <dbReference type="PROSITE" id="PS51099"/>
    </source>
</evidence>
<feature type="transmembrane region" description="Helical" evidence="12">
    <location>
        <begin position="185"/>
        <end position="210"/>
    </location>
</feature>
<dbReference type="GO" id="GO:0005886">
    <property type="term" value="C:plasma membrane"/>
    <property type="evidence" value="ECO:0007669"/>
    <property type="project" value="UniProtKB-SubCell"/>
</dbReference>
<gene>
    <name evidence="15" type="ORF">CLOSTASPAR_03776</name>
</gene>
<evidence type="ECO:0000256" key="8">
    <source>
        <dbReference type="ARBA" id="ARBA00022692"/>
    </source>
</evidence>
<keyword evidence="7" id="KW-0598">Phosphotransferase system</keyword>
<keyword evidence="8 12" id="KW-0812">Transmembrane</keyword>